<gene>
    <name evidence="1" type="ORF">GA0061101_11697</name>
</gene>
<proteinExistence type="predicted"/>
<dbReference type="AlphaFoldDB" id="A0A1C3WT55"/>
<dbReference type="InterPro" id="IPR014710">
    <property type="entry name" value="RmlC-like_jellyroll"/>
</dbReference>
<dbReference type="Proteomes" id="UP000199205">
    <property type="component" value="Unassembled WGS sequence"/>
</dbReference>
<evidence type="ECO:0008006" key="3">
    <source>
        <dbReference type="Google" id="ProtNLM"/>
    </source>
</evidence>
<dbReference type="SUPFAM" id="SSF51182">
    <property type="entry name" value="RmlC-like cupins"/>
    <property type="match status" value="1"/>
</dbReference>
<reference evidence="1 2" key="1">
    <citation type="submission" date="2016-08" db="EMBL/GenBank/DDBJ databases">
        <authorList>
            <person name="Seilhamer J.J."/>
        </authorList>
    </citation>
    <scope>NUCLEOTIDE SEQUENCE [LARGE SCALE GENOMIC DNA]</scope>
    <source>
        <strain evidence="1 2">P1-7</strain>
    </source>
</reference>
<name>A0A1C3WT55_9HYPH</name>
<protein>
    <recommendedName>
        <fullName evidence="3">Cupin domain-containing protein</fullName>
    </recommendedName>
</protein>
<evidence type="ECO:0000313" key="2">
    <source>
        <dbReference type="Proteomes" id="UP000199205"/>
    </source>
</evidence>
<dbReference type="InterPro" id="IPR011051">
    <property type="entry name" value="RmlC_Cupin_sf"/>
</dbReference>
<evidence type="ECO:0000313" key="1">
    <source>
        <dbReference type="EMBL" id="SCB43036.1"/>
    </source>
</evidence>
<accession>A0A1C3WT55</accession>
<dbReference type="EMBL" id="FMAF01000016">
    <property type="protein sequence ID" value="SCB43036.1"/>
    <property type="molecule type" value="Genomic_DNA"/>
</dbReference>
<dbReference type="Gene3D" id="2.60.120.10">
    <property type="entry name" value="Jelly Rolls"/>
    <property type="match status" value="1"/>
</dbReference>
<sequence length="75" mass="8519">MYRTADFRPGDIGYMRKSQGHIIENTSKTDLQFVAVFKVAEYQENRLSVFPQFSVSCDVPVDLTGTKPQNSSHSF</sequence>
<organism evidence="1 2">
    <name type="scientific">Rhizobium lusitanum</name>
    <dbReference type="NCBI Taxonomy" id="293958"/>
    <lineage>
        <taxon>Bacteria</taxon>
        <taxon>Pseudomonadati</taxon>
        <taxon>Pseudomonadota</taxon>
        <taxon>Alphaproteobacteria</taxon>
        <taxon>Hyphomicrobiales</taxon>
        <taxon>Rhizobiaceae</taxon>
        <taxon>Rhizobium/Agrobacterium group</taxon>
        <taxon>Rhizobium</taxon>
    </lineage>
</organism>